<comment type="subunit">
    <text evidence="13 14">Homodimer, forms a heterotetramer with a Cas2 homodimer.</text>
</comment>
<evidence type="ECO:0000313" key="17">
    <source>
        <dbReference type="Proteomes" id="UP000199671"/>
    </source>
</evidence>
<reference evidence="16 17" key="1">
    <citation type="submission" date="2016-10" db="EMBL/GenBank/DDBJ databases">
        <authorList>
            <person name="de Groot N.N."/>
        </authorList>
    </citation>
    <scope>NUCLEOTIDE SEQUENCE [LARGE SCALE GENOMIC DNA]</scope>
    <source>
        <strain evidence="16 17">KPR-7B</strain>
    </source>
</reference>
<gene>
    <name evidence="14" type="primary">cas1</name>
    <name evidence="16" type="ORF">SAMN04487766_11217</name>
</gene>
<sequence>MSVDTIRPDLPGLPETVPARMLNEFIYCPRLFHLEWVQQQFATSDDVEEGLYLHRVVDRETGDLPDKSEAWNGRVARSVSLSSPRLGLASRLDLVEDGGDGTVVPVDYKKGHPNKDGGAWPSDRVQSLVQALLLREEGYAVERAEIWYAETRQRVHITVDDAALRDVTDTLTRAWRVASDPSAPPPLRDSPKCARCSLVGICLPDELDALQTPPKQRRPLKRLMAPILEGRPVYVTLQGAVVGVRSDRLEVRLSGELKASYRLIDVSQVCVFGNVTVSAQAVRTLLSRDIPVLWFSYGGWFSGIAEGLPAKNVDLRIAQFRASEQQQLEIARRMISGKIRNSRTMLRRNARGEMSRVGEQLKQLAIQAMQADSAQQLLGIEGTAARLYFGSFPAMVGKNSRVDVSDFQENGRTRRPPKDPLNALLSFCYTLLVKDLTVTLMGIGFDPYYGMFHKPRFGRPALALDLAEEFRSLVAESVVLQVLNNGEVGPQDFQSRAGGCMLEAGGRKAVLRAYERRLDQEITHPQFGYKAAYRRVMDIQARVLGAVMLGELDDYTAMVTR</sequence>
<dbReference type="Gene3D" id="3.90.320.10">
    <property type="match status" value="1"/>
</dbReference>
<evidence type="ECO:0000256" key="8">
    <source>
        <dbReference type="ARBA" id="ARBA00023014"/>
    </source>
</evidence>
<evidence type="ECO:0000256" key="11">
    <source>
        <dbReference type="ARBA" id="ARBA00023211"/>
    </source>
</evidence>
<protein>
    <recommendedName>
        <fullName evidence="14">CRISPR-associated endonuclease Cas1</fullName>
        <ecNumber evidence="14">3.1.-.-</ecNumber>
    </recommendedName>
</protein>
<evidence type="ECO:0000256" key="12">
    <source>
        <dbReference type="ARBA" id="ARBA00033996"/>
    </source>
</evidence>
<dbReference type="Pfam" id="PF01867">
    <property type="entry name" value="Cas_Cas1"/>
    <property type="match status" value="1"/>
</dbReference>
<evidence type="ECO:0000256" key="1">
    <source>
        <dbReference type="ARBA" id="ARBA00022722"/>
    </source>
</evidence>
<evidence type="ECO:0000256" key="14">
    <source>
        <dbReference type="HAMAP-Rule" id="MF_01470"/>
    </source>
</evidence>
<dbReference type="NCBIfam" id="TIGR00287">
    <property type="entry name" value="cas1"/>
    <property type="match status" value="1"/>
</dbReference>
<dbReference type="PANTHER" id="PTHR34353:SF2">
    <property type="entry name" value="CRISPR-ASSOCIATED ENDONUCLEASE CAS1 1"/>
    <property type="match status" value="1"/>
</dbReference>
<comment type="catalytic activity">
    <reaction evidence="12">
        <text>exonucleolytic cleavage in the 5'- to 3'-direction to yield nucleoside 3'-phosphates.</text>
        <dbReference type="EC" id="3.1.12.1"/>
    </reaction>
</comment>
<dbReference type="GO" id="GO:0004519">
    <property type="term" value="F:endonuclease activity"/>
    <property type="evidence" value="ECO:0007669"/>
    <property type="project" value="UniProtKB-UniRule"/>
</dbReference>
<dbReference type="InterPro" id="IPR013343">
    <property type="entry name" value="CRISPR-assoc_prot_Cas4"/>
</dbReference>
<dbReference type="RefSeq" id="WP_218123054.1">
    <property type="nucleotide sequence ID" value="NZ_FNHU01000012.1"/>
</dbReference>
<evidence type="ECO:0000256" key="10">
    <source>
        <dbReference type="ARBA" id="ARBA00023125"/>
    </source>
</evidence>
<evidence type="ECO:0000256" key="5">
    <source>
        <dbReference type="ARBA" id="ARBA00022839"/>
    </source>
</evidence>
<dbReference type="NCBIfam" id="TIGR00372">
    <property type="entry name" value="cas4"/>
    <property type="match status" value="1"/>
</dbReference>
<evidence type="ECO:0000256" key="4">
    <source>
        <dbReference type="ARBA" id="ARBA00022801"/>
    </source>
</evidence>
<accession>A0A1G9YC50</accession>
<dbReference type="AlphaFoldDB" id="A0A1G9YC50"/>
<evidence type="ECO:0000256" key="3">
    <source>
        <dbReference type="ARBA" id="ARBA00022759"/>
    </source>
</evidence>
<dbReference type="InterPro" id="IPR002729">
    <property type="entry name" value="CRISPR-assoc_Cas1"/>
</dbReference>
<dbReference type="PANTHER" id="PTHR34353">
    <property type="entry name" value="CRISPR-ASSOCIATED ENDONUCLEASE CAS1 1"/>
    <property type="match status" value="1"/>
</dbReference>
<feature type="binding site" evidence="14">
    <location>
        <position position="381"/>
    </location>
    <ligand>
        <name>Mn(2+)</name>
        <dbReference type="ChEBI" id="CHEBI:29035"/>
    </ligand>
</feature>
<keyword evidence="6 14" id="KW-0460">Magnesium</keyword>
<dbReference type="InterPro" id="IPR011604">
    <property type="entry name" value="PDDEXK-like_dom_sf"/>
</dbReference>
<dbReference type="InterPro" id="IPR022765">
    <property type="entry name" value="Dna2/Cas4_DUF83"/>
</dbReference>
<keyword evidence="5" id="KW-0269">Exonuclease</keyword>
<dbReference type="GO" id="GO:0051536">
    <property type="term" value="F:iron-sulfur cluster binding"/>
    <property type="evidence" value="ECO:0007669"/>
    <property type="project" value="UniProtKB-KW"/>
</dbReference>
<dbReference type="GO" id="GO:0046872">
    <property type="term" value="F:metal ion binding"/>
    <property type="evidence" value="ECO:0007669"/>
    <property type="project" value="UniProtKB-UniRule"/>
</dbReference>
<dbReference type="Pfam" id="PF01930">
    <property type="entry name" value="Cas_Cas4"/>
    <property type="match status" value="1"/>
</dbReference>
<keyword evidence="3 14" id="KW-0255">Endonuclease</keyword>
<evidence type="ECO:0000256" key="6">
    <source>
        <dbReference type="ARBA" id="ARBA00022842"/>
    </source>
</evidence>
<keyword evidence="4 14" id="KW-0378">Hydrolase</keyword>
<comment type="function">
    <text evidence="14">CRISPR (clustered regularly interspaced short palindromic repeat), is an adaptive immune system that provides protection against mobile genetic elements (viruses, transposable elements and conjugative plasmids). CRISPR clusters contain spacers, sequences complementary to antecedent mobile elements, and target invading nucleic acids. CRISPR clusters are transcribed and processed into CRISPR RNA (crRNA). Acts as a dsDNA endonuclease. Involved in the integration of spacer DNA into the CRISPR cassette.</text>
</comment>
<keyword evidence="10 14" id="KW-0238">DNA-binding</keyword>
<dbReference type="Gene3D" id="3.100.10.20">
    <property type="entry name" value="CRISPR-associated endonuclease Cas1, N-terminal domain"/>
    <property type="match status" value="1"/>
</dbReference>
<name>A0A1G9YC50_9ACTO</name>
<feature type="binding site" evidence="14">
    <location>
        <position position="468"/>
    </location>
    <ligand>
        <name>Mn(2+)</name>
        <dbReference type="ChEBI" id="CHEBI:29035"/>
    </ligand>
</feature>
<dbReference type="InterPro" id="IPR042206">
    <property type="entry name" value="CRISPR-assoc_Cas1_C"/>
</dbReference>
<evidence type="ECO:0000256" key="13">
    <source>
        <dbReference type="ARBA" id="ARBA00038592"/>
    </source>
</evidence>
<evidence type="ECO:0000313" key="16">
    <source>
        <dbReference type="EMBL" id="SDN06617.1"/>
    </source>
</evidence>
<feature type="binding site" evidence="14">
    <location>
        <position position="453"/>
    </location>
    <ligand>
        <name>Mn(2+)</name>
        <dbReference type="ChEBI" id="CHEBI:29035"/>
    </ligand>
</feature>
<comment type="similarity">
    <text evidence="14">Belongs to the CRISPR-associated endonuclease Cas1 family.</text>
</comment>
<dbReference type="CDD" id="cd09634">
    <property type="entry name" value="Cas1_I-II-III"/>
    <property type="match status" value="1"/>
</dbReference>
<dbReference type="EC" id="3.1.-.-" evidence="14"/>
<keyword evidence="1 14" id="KW-0540">Nuclease</keyword>
<dbReference type="GO" id="GO:0003677">
    <property type="term" value="F:DNA binding"/>
    <property type="evidence" value="ECO:0007669"/>
    <property type="project" value="UniProtKB-KW"/>
</dbReference>
<keyword evidence="8" id="KW-0411">Iron-sulfur</keyword>
<dbReference type="HAMAP" id="MF_01470">
    <property type="entry name" value="Cas1"/>
    <property type="match status" value="1"/>
</dbReference>
<dbReference type="GO" id="GO:0051607">
    <property type="term" value="P:defense response to virus"/>
    <property type="evidence" value="ECO:0007669"/>
    <property type="project" value="UniProtKB-UniRule"/>
</dbReference>
<keyword evidence="2 14" id="KW-0479">Metal-binding</keyword>
<evidence type="ECO:0000259" key="15">
    <source>
        <dbReference type="Pfam" id="PF01930"/>
    </source>
</evidence>
<keyword evidence="9 14" id="KW-0051">Antiviral defense</keyword>
<dbReference type="Proteomes" id="UP000199671">
    <property type="component" value="Unassembled WGS sequence"/>
</dbReference>
<comment type="cofactor">
    <cofactor evidence="14">
        <name>Mg(2+)</name>
        <dbReference type="ChEBI" id="CHEBI:18420"/>
    </cofactor>
    <cofactor evidence="14">
        <name>Mn(2+)</name>
        <dbReference type="ChEBI" id="CHEBI:29035"/>
    </cofactor>
</comment>
<proteinExistence type="inferred from homology"/>
<dbReference type="GO" id="GO:0004527">
    <property type="term" value="F:exonuclease activity"/>
    <property type="evidence" value="ECO:0007669"/>
    <property type="project" value="UniProtKB-KW"/>
</dbReference>
<dbReference type="Gene3D" id="1.20.120.920">
    <property type="entry name" value="CRISPR-associated endonuclease Cas1, C-terminal domain"/>
    <property type="match status" value="1"/>
</dbReference>
<organism evidence="16 17">
    <name type="scientific">Actinomyces ruminicola</name>
    <dbReference type="NCBI Taxonomy" id="332524"/>
    <lineage>
        <taxon>Bacteria</taxon>
        <taxon>Bacillati</taxon>
        <taxon>Actinomycetota</taxon>
        <taxon>Actinomycetes</taxon>
        <taxon>Actinomycetales</taxon>
        <taxon>Actinomycetaceae</taxon>
        <taxon>Actinomyces</taxon>
    </lineage>
</organism>
<dbReference type="InterPro" id="IPR042211">
    <property type="entry name" value="CRISPR-assoc_Cas1_N"/>
</dbReference>
<evidence type="ECO:0000256" key="2">
    <source>
        <dbReference type="ARBA" id="ARBA00022723"/>
    </source>
</evidence>
<evidence type="ECO:0000256" key="9">
    <source>
        <dbReference type="ARBA" id="ARBA00023118"/>
    </source>
</evidence>
<dbReference type="EMBL" id="FNHU01000012">
    <property type="protein sequence ID" value="SDN06617.1"/>
    <property type="molecule type" value="Genomic_DNA"/>
</dbReference>
<dbReference type="GO" id="GO:0043571">
    <property type="term" value="P:maintenance of CRISPR repeat elements"/>
    <property type="evidence" value="ECO:0007669"/>
    <property type="project" value="UniProtKB-UniRule"/>
</dbReference>
<evidence type="ECO:0000256" key="7">
    <source>
        <dbReference type="ARBA" id="ARBA00023004"/>
    </source>
</evidence>
<dbReference type="InterPro" id="IPR050646">
    <property type="entry name" value="Cas1"/>
</dbReference>
<keyword evidence="11 14" id="KW-0464">Manganese</keyword>
<keyword evidence="7" id="KW-0408">Iron</keyword>
<feature type="domain" description="DUF83" evidence="15">
    <location>
        <begin position="21"/>
        <end position="203"/>
    </location>
</feature>